<dbReference type="EMBL" id="GBRH01180057">
    <property type="protein sequence ID" value="JAE17839.1"/>
    <property type="molecule type" value="Transcribed_RNA"/>
</dbReference>
<reference evidence="1" key="1">
    <citation type="submission" date="2014-09" db="EMBL/GenBank/DDBJ databases">
        <authorList>
            <person name="Magalhaes I.L.F."/>
            <person name="Oliveira U."/>
            <person name="Santos F.R."/>
            <person name="Vidigal T.H.D.A."/>
            <person name="Brescovit A.D."/>
            <person name="Santos A.J."/>
        </authorList>
    </citation>
    <scope>NUCLEOTIDE SEQUENCE</scope>
    <source>
        <tissue evidence="1">Shoot tissue taken approximately 20 cm above the soil surface</tissue>
    </source>
</reference>
<evidence type="ECO:0000313" key="1">
    <source>
        <dbReference type="EMBL" id="JAE17839.1"/>
    </source>
</evidence>
<sequence length="75" mass="8442">MLYMLVFDAVPLFSISDRMIRASVFSPSKQKIFIRAAATSKLQLTPFLFIRSKNPHASLADAFFFITLSITAEVL</sequence>
<name>A0A0A9G2Y8_ARUDO</name>
<proteinExistence type="predicted"/>
<protein>
    <submittedName>
        <fullName evidence="1">Uncharacterized protein</fullName>
    </submittedName>
</protein>
<organism evidence="1">
    <name type="scientific">Arundo donax</name>
    <name type="common">Giant reed</name>
    <name type="synonym">Donax arundinaceus</name>
    <dbReference type="NCBI Taxonomy" id="35708"/>
    <lineage>
        <taxon>Eukaryota</taxon>
        <taxon>Viridiplantae</taxon>
        <taxon>Streptophyta</taxon>
        <taxon>Embryophyta</taxon>
        <taxon>Tracheophyta</taxon>
        <taxon>Spermatophyta</taxon>
        <taxon>Magnoliopsida</taxon>
        <taxon>Liliopsida</taxon>
        <taxon>Poales</taxon>
        <taxon>Poaceae</taxon>
        <taxon>PACMAD clade</taxon>
        <taxon>Arundinoideae</taxon>
        <taxon>Arundineae</taxon>
        <taxon>Arundo</taxon>
    </lineage>
</organism>
<accession>A0A0A9G2Y8</accession>
<reference evidence="1" key="2">
    <citation type="journal article" date="2015" name="Data Brief">
        <title>Shoot transcriptome of the giant reed, Arundo donax.</title>
        <authorList>
            <person name="Barrero R.A."/>
            <person name="Guerrero F.D."/>
            <person name="Moolhuijzen P."/>
            <person name="Goolsby J.A."/>
            <person name="Tidwell J."/>
            <person name="Bellgard S.E."/>
            <person name="Bellgard M.I."/>
        </authorList>
    </citation>
    <scope>NUCLEOTIDE SEQUENCE</scope>
    <source>
        <tissue evidence="1">Shoot tissue taken approximately 20 cm above the soil surface</tissue>
    </source>
</reference>
<dbReference type="AlphaFoldDB" id="A0A0A9G2Y8"/>